<dbReference type="SUPFAM" id="SSF109604">
    <property type="entry name" value="HD-domain/PDEase-like"/>
    <property type="match status" value="1"/>
</dbReference>
<evidence type="ECO:0000313" key="3">
    <source>
        <dbReference type="Proteomes" id="UP001596483"/>
    </source>
</evidence>
<accession>A0ABW2NI72</accession>
<dbReference type="InterPro" id="IPR006674">
    <property type="entry name" value="HD_domain"/>
</dbReference>
<dbReference type="InterPro" id="IPR050135">
    <property type="entry name" value="dGTPase-like"/>
</dbReference>
<feature type="domain" description="HD" evidence="1">
    <location>
        <begin position="61"/>
        <end position="178"/>
    </location>
</feature>
<dbReference type="RefSeq" id="WP_157294075.1">
    <property type="nucleotide sequence ID" value="NZ_JBHTCT010000033.1"/>
</dbReference>
<gene>
    <name evidence="2" type="ORF">ACFQQH_11315</name>
</gene>
<dbReference type="InterPro" id="IPR003607">
    <property type="entry name" value="HD/PDEase_dom"/>
</dbReference>
<evidence type="ECO:0000313" key="2">
    <source>
        <dbReference type="EMBL" id="MFC7365704.1"/>
    </source>
</evidence>
<dbReference type="EMBL" id="JBHTCT010000033">
    <property type="protein sequence ID" value="MFC7365704.1"/>
    <property type="molecule type" value="Genomic_DNA"/>
</dbReference>
<dbReference type="Pfam" id="PF19276">
    <property type="entry name" value="HD_assoc_2"/>
    <property type="match status" value="1"/>
</dbReference>
<dbReference type="PANTHER" id="PTHR11373:SF4">
    <property type="entry name" value="DEOXYNUCLEOSIDE TRIPHOSPHATE TRIPHOSPHOHYDROLASE SAMHD1"/>
    <property type="match status" value="1"/>
</dbReference>
<dbReference type="Proteomes" id="UP001596483">
    <property type="component" value="Unassembled WGS sequence"/>
</dbReference>
<comment type="caution">
    <text evidence="2">The sequence shown here is derived from an EMBL/GenBank/DDBJ whole genome shotgun (WGS) entry which is preliminary data.</text>
</comment>
<evidence type="ECO:0000259" key="1">
    <source>
        <dbReference type="PROSITE" id="PS51831"/>
    </source>
</evidence>
<protein>
    <submittedName>
        <fullName evidence="2">HD domain-containing protein</fullName>
    </submittedName>
</protein>
<dbReference type="PROSITE" id="PS51831">
    <property type="entry name" value="HD"/>
    <property type="match status" value="1"/>
</dbReference>
<dbReference type="CDD" id="cd00077">
    <property type="entry name" value="HDc"/>
    <property type="match status" value="1"/>
</dbReference>
<sequence length="432" mass="51230">MDYARQKLSEEKVFKDPVHRYIHVRDQVIWDLIATREFQRLRRIHQLGTTYLVFHGAEHSRFNHSLGVYEIVRRIIDDSFSGRPQWNDSERLVTLCAALLHDLGHGPFSHAFEKVFDLDHELFTQKILLGDTEVNAVLRRVSEDFPRKVADVIGKTYPDKLVVSLISSQIDADRMDYLQRDAYFTGVSYGHFDMERILRVMRPSEEQAVIKQSGMHAVEDYIMSRYQMYWQVYFHPVSRSAEVILVKILQRAKVLSEEGYTFKQEPVHFKSFFDKTYDLTDYIALDEYILMTYFEAWIREEDEILSDLCDRFVNRRLFQYIDFNPAKEYRKLGELDALFRKAGIDPDYYLVVDSSSDLPYDFYRPGEEEERLPIHLLMRDGELRELSRESDIVDAISGKRRTDHKLYFPEDMLREGKKKKVLRQQILSILNT</sequence>
<name>A0ABW2NI72_9BACL</name>
<dbReference type="Pfam" id="PF01966">
    <property type="entry name" value="HD"/>
    <property type="match status" value="1"/>
</dbReference>
<dbReference type="Gene3D" id="1.10.3210.10">
    <property type="entry name" value="Hypothetical protein af1432"/>
    <property type="match status" value="1"/>
</dbReference>
<keyword evidence="3" id="KW-1185">Reference proteome</keyword>
<dbReference type="InterPro" id="IPR045509">
    <property type="entry name" value="HD_assoc_2"/>
</dbReference>
<organism evidence="2 3">
    <name type="scientific">Bhargavaea changchunensis</name>
    <dbReference type="NCBI Taxonomy" id="2134037"/>
    <lineage>
        <taxon>Bacteria</taxon>
        <taxon>Bacillati</taxon>
        <taxon>Bacillota</taxon>
        <taxon>Bacilli</taxon>
        <taxon>Bacillales</taxon>
        <taxon>Caryophanaceae</taxon>
        <taxon>Bhargavaea</taxon>
    </lineage>
</organism>
<dbReference type="SMART" id="SM00471">
    <property type="entry name" value="HDc"/>
    <property type="match status" value="1"/>
</dbReference>
<dbReference type="PANTHER" id="PTHR11373">
    <property type="entry name" value="DEOXYNUCLEOSIDE TRIPHOSPHATE TRIPHOSPHOHYDROLASE"/>
    <property type="match status" value="1"/>
</dbReference>
<proteinExistence type="predicted"/>
<reference evidence="3" key="1">
    <citation type="journal article" date="2019" name="Int. J. Syst. Evol. Microbiol.">
        <title>The Global Catalogue of Microorganisms (GCM) 10K type strain sequencing project: providing services to taxonomists for standard genome sequencing and annotation.</title>
        <authorList>
            <consortium name="The Broad Institute Genomics Platform"/>
            <consortium name="The Broad Institute Genome Sequencing Center for Infectious Disease"/>
            <person name="Wu L."/>
            <person name="Ma J."/>
        </authorList>
    </citation>
    <scope>NUCLEOTIDE SEQUENCE [LARGE SCALE GENOMIC DNA]</scope>
    <source>
        <strain evidence="3">JCM 4738</strain>
    </source>
</reference>